<protein>
    <recommendedName>
        <fullName evidence="2">DNA-directed RNA polymerase</fullName>
        <ecNumber evidence="2">2.7.7.6</ecNumber>
    </recommendedName>
</protein>
<gene>
    <name evidence="14" type="ORF">CRG98_028913</name>
</gene>
<dbReference type="InterPro" id="IPR037034">
    <property type="entry name" value="RNA_pol_Rpb2_2_sf"/>
</dbReference>
<dbReference type="InterPro" id="IPR015712">
    <property type="entry name" value="DNA-dir_RNA_pol_su2"/>
</dbReference>
<dbReference type="GO" id="GO:0006351">
    <property type="term" value="P:DNA-templated transcription"/>
    <property type="evidence" value="ECO:0007669"/>
    <property type="project" value="InterPro"/>
</dbReference>
<evidence type="ECO:0000256" key="2">
    <source>
        <dbReference type="ARBA" id="ARBA00012418"/>
    </source>
</evidence>
<dbReference type="Pfam" id="PF04561">
    <property type="entry name" value="RNA_pol_Rpb2_2"/>
    <property type="match status" value="1"/>
</dbReference>
<proteinExistence type="inferred from homology"/>
<dbReference type="Proteomes" id="UP000233551">
    <property type="component" value="Unassembled WGS sequence"/>
</dbReference>
<evidence type="ECO:0000256" key="4">
    <source>
        <dbReference type="ARBA" id="ARBA00022679"/>
    </source>
</evidence>
<dbReference type="GO" id="GO:0000428">
    <property type="term" value="C:DNA-directed RNA polymerase complex"/>
    <property type="evidence" value="ECO:0007669"/>
    <property type="project" value="UniProtKB-KW"/>
</dbReference>
<keyword evidence="15" id="KW-1185">Reference proteome</keyword>
<evidence type="ECO:0000259" key="10">
    <source>
        <dbReference type="Pfam" id="PF04563"/>
    </source>
</evidence>
<dbReference type="InterPro" id="IPR007646">
    <property type="entry name" value="RNA_pol_Rpb2_4"/>
</dbReference>
<evidence type="ECO:0000313" key="15">
    <source>
        <dbReference type="Proteomes" id="UP000233551"/>
    </source>
</evidence>
<keyword evidence="5" id="KW-0548">Nucleotidyltransferase</keyword>
<evidence type="ECO:0000259" key="11">
    <source>
        <dbReference type="Pfam" id="PF04565"/>
    </source>
</evidence>
<name>A0A2I0J4L0_PUNGR</name>
<feature type="domain" description="RNA polymerase Rpb2" evidence="13">
    <location>
        <begin position="579"/>
        <end position="615"/>
    </location>
</feature>
<dbReference type="InterPro" id="IPR007642">
    <property type="entry name" value="RNA_pol_Rpb2_2"/>
</dbReference>
<evidence type="ECO:0000256" key="8">
    <source>
        <dbReference type="RuleBase" id="RU000434"/>
    </source>
</evidence>
<comment type="catalytic activity">
    <reaction evidence="7">
        <text>RNA(n) + a ribonucleoside 5'-triphosphate = RNA(n+1) + diphosphate</text>
        <dbReference type="Rhea" id="RHEA:21248"/>
        <dbReference type="Rhea" id="RHEA-COMP:14527"/>
        <dbReference type="Rhea" id="RHEA-COMP:17342"/>
        <dbReference type="ChEBI" id="CHEBI:33019"/>
        <dbReference type="ChEBI" id="CHEBI:61557"/>
        <dbReference type="ChEBI" id="CHEBI:140395"/>
        <dbReference type="EC" id="2.7.7.6"/>
    </reaction>
</comment>
<accession>A0A2I0J4L0</accession>
<evidence type="ECO:0000259" key="9">
    <source>
        <dbReference type="Pfam" id="PF04561"/>
    </source>
</evidence>
<evidence type="ECO:0000259" key="12">
    <source>
        <dbReference type="Pfam" id="PF04566"/>
    </source>
</evidence>
<dbReference type="Pfam" id="PF04567">
    <property type="entry name" value="RNA_pol_Rpb2_5"/>
    <property type="match status" value="1"/>
</dbReference>
<dbReference type="EC" id="2.7.7.6" evidence="2"/>
<evidence type="ECO:0000256" key="5">
    <source>
        <dbReference type="ARBA" id="ARBA00022695"/>
    </source>
</evidence>
<evidence type="ECO:0000259" key="13">
    <source>
        <dbReference type="Pfam" id="PF04567"/>
    </source>
</evidence>
<dbReference type="PANTHER" id="PTHR20856">
    <property type="entry name" value="DNA-DIRECTED RNA POLYMERASE I SUBUNIT 2"/>
    <property type="match status" value="1"/>
</dbReference>
<evidence type="ECO:0000256" key="7">
    <source>
        <dbReference type="ARBA" id="ARBA00048552"/>
    </source>
</evidence>
<evidence type="ECO:0000256" key="6">
    <source>
        <dbReference type="ARBA" id="ARBA00023163"/>
    </source>
</evidence>
<sequence length="618" mass="70151">MAETSDVIPLNGDGMDIDYDEFDDDDNDGDEMAAIDAISDLGEPFLRDFTRKAATAFFDQYGLISHQINSFNDFIRNGIQRVIDGFGDLKIEPGYDPSRKGDAEWKHAVVRFGKVTIEKPQFWAGDKLAESGKGYLDVLPRHARLQNMTYASRMKVTVSIRGWTIACKSAWKRKRLFIKLSGNSQVENIKGGEKVLTVYFLSTEIPLWILFFALGVKSDKEVVDLIDYGCDDSRVSNALLASIHEADEKCEGFRRAGKALSYVDNNIKSCKFPPAESIDECLNNYFFPSLSGAGNKVKARFLVYMVRCLLEAYTGRRKCDNKDDFKNKRLDMAGELLERELRVQILNARRRMMRALQRDLYADRNLRDIENYLDASIITNGLQRAFSTGAWSHPFKAERISGVVATLRRQNPLQTVSDMRKMRQQVNYTGKVGDARYPHPSHWGKVCFLSTPDGENCGLVKNLAATGLVSINISEPLHEKLLKWGMQIVVDDTSTSLHGKAKVFLNGDWIGVCEDSLSFITKLRNKRRCKEIPPEVEIKRDEHHEEVRLYSDAGRVLRPLLVVQNLKKITLLKGSNVTFRDLLDKGIVELIGAEEEEDCSTAWGIRYIFRERESKNPV</sequence>
<dbReference type="Gene3D" id="3.90.1100.10">
    <property type="match status" value="1"/>
</dbReference>
<evidence type="ECO:0000313" key="14">
    <source>
        <dbReference type="EMBL" id="PKI50676.1"/>
    </source>
</evidence>
<feature type="domain" description="RNA polymerase beta subunit protrusion" evidence="10">
    <location>
        <begin position="62"/>
        <end position="161"/>
    </location>
</feature>
<dbReference type="Pfam" id="PF04565">
    <property type="entry name" value="RNA_pol_Rpb2_3"/>
    <property type="match status" value="1"/>
</dbReference>
<dbReference type="Pfam" id="PF04563">
    <property type="entry name" value="RNA_pol_Rpb2_1"/>
    <property type="match status" value="1"/>
</dbReference>
<evidence type="ECO:0000256" key="3">
    <source>
        <dbReference type="ARBA" id="ARBA00022478"/>
    </source>
</evidence>
<feature type="non-terminal residue" evidence="14">
    <location>
        <position position="618"/>
    </location>
</feature>
<dbReference type="GO" id="GO:0003677">
    <property type="term" value="F:DNA binding"/>
    <property type="evidence" value="ECO:0007669"/>
    <property type="project" value="InterPro"/>
</dbReference>
<dbReference type="GO" id="GO:0032549">
    <property type="term" value="F:ribonucleoside binding"/>
    <property type="evidence" value="ECO:0007669"/>
    <property type="project" value="InterPro"/>
</dbReference>
<dbReference type="Pfam" id="PF04566">
    <property type="entry name" value="RNA_pol_Rpb2_4"/>
    <property type="match status" value="1"/>
</dbReference>
<dbReference type="STRING" id="22663.A0A2I0J4L0"/>
<feature type="domain" description="RNA polymerase Rpb2" evidence="11">
    <location>
        <begin position="407"/>
        <end position="466"/>
    </location>
</feature>
<keyword evidence="3" id="KW-0240">DNA-directed RNA polymerase</keyword>
<dbReference type="InterPro" id="IPR007647">
    <property type="entry name" value="RNA_pol_Rpb2_5"/>
</dbReference>
<feature type="domain" description="RNA polymerase Rpb2" evidence="12">
    <location>
        <begin position="503"/>
        <end position="564"/>
    </location>
</feature>
<comment type="similarity">
    <text evidence="1 8">Belongs to the RNA polymerase beta chain family.</text>
</comment>
<dbReference type="EMBL" id="PGOL01002086">
    <property type="protein sequence ID" value="PKI50676.1"/>
    <property type="molecule type" value="Genomic_DNA"/>
</dbReference>
<organism evidence="14 15">
    <name type="scientific">Punica granatum</name>
    <name type="common">Pomegranate</name>
    <dbReference type="NCBI Taxonomy" id="22663"/>
    <lineage>
        <taxon>Eukaryota</taxon>
        <taxon>Viridiplantae</taxon>
        <taxon>Streptophyta</taxon>
        <taxon>Embryophyta</taxon>
        <taxon>Tracheophyta</taxon>
        <taxon>Spermatophyta</taxon>
        <taxon>Magnoliopsida</taxon>
        <taxon>eudicotyledons</taxon>
        <taxon>Gunneridae</taxon>
        <taxon>Pentapetalae</taxon>
        <taxon>rosids</taxon>
        <taxon>malvids</taxon>
        <taxon>Myrtales</taxon>
        <taxon>Lythraceae</taxon>
        <taxon>Punica</taxon>
    </lineage>
</organism>
<dbReference type="AlphaFoldDB" id="A0A2I0J4L0"/>
<dbReference type="GO" id="GO:0003899">
    <property type="term" value="F:DNA-directed RNA polymerase activity"/>
    <property type="evidence" value="ECO:0007669"/>
    <property type="project" value="UniProtKB-EC"/>
</dbReference>
<dbReference type="InterPro" id="IPR007644">
    <property type="entry name" value="RNA_pol_bsu_protrusion"/>
</dbReference>
<keyword evidence="4" id="KW-0808">Transferase</keyword>
<dbReference type="Gene3D" id="3.90.1110.10">
    <property type="entry name" value="RNA polymerase Rpb2, domain 2"/>
    <property type="match status" value="1"/>
</dbReference>
<feature type="domain" description="RNA polymerase Rpb2" evidence="9">
    <location>
        <begin position="181"/>
        <end position="331"/>
    </location>
</feature>
<comment type="caution">
    <text evidence="14">The sequence shown here is derived from an EMBL/GenBank/DDBJ whole genome shotgun (WGS) entry which is preliminary data.</text>
</comment>
<dbReference type="SUPFAM" id="SSF64484">
    <property type="entry name" value="beta and beta-prime subunits of DNA dependent RNA-polymerase"/>
    <property type="match status" value="1"/>
</dbReference>
<dbReference type="InterPro" id="IPR007645">
    <property type="entry name" value="RNA_pol_Rpb2_3"/>
</dbReference>
<evidence type="ECO:0000256" key="1">
    <source>
        <dbReference type="ARBA" id="ARBA00006835"/>
    </source>
</evidence>
<reference evidence="14 15" key="1">
    <citation type="submission" date="2017-11" db="EMBL/GenBank/DDBJ databases">
        <title>De-novo sequencing of pomegranate (Punica granatum L.) genome.</title>
        <authorList>
            <person name="Akparov Z."/>
            <person name="Amiraslanov A."/>
            <person name="Hajiyeva S."/>
            <person name="Abbasov M."/>
            <person name="Kaur K."/>
            <person name="Hamwieh A."/>
            <person name="Solovyev V."/>
            <person name="Salamov A."/>
            <person name="Braich B."/>
            <person name="Kosarev P."/>
            <person name="Mahmoud A."/>
            <person name="Hajiyev E."/>
            <person name="Babayeva S."/>
            <person name="Izzatullayeva V."/>
            <person name="Mammadov A."/>
            <person name="Mammadov A."/>
            <person name="Sharifova S."/>
            <person name="Ojaghi J."/>
            <person name="Eynullazada K."/>
            <person name="Bayramov B."/>
            <person name="Abdulazimova A."/>
            <person name="Shahmuradov I."/>
        </authorList>
    </citation>
    <scope>NUCLEOTIDE SEQUENCE [LARGE SCALE GENOMIC DNA]</scope>
    <source>
        <strain evidence="15">cv. AG2017</strain>
        <tissue evidence="14">Leaf</tissue>
    </source>
</reference>
<keyword evidence="6" id="KW-0804">Transcription</keyword>